<dbReference type="GO" id="GO:0004674">
    <property type="term" value="F:protein serine/threonine kinase activity"/>
    <property type="evidence" value="ECO:0007669"/>
    <property type="project" value="TreeGrafter"/>
</dbReference>
<reference evidence="2" key="1">
    <citation type="submission" date="2020-12" db="EMBL/GenBank/DDBJ databases">
        <authorList>
            <person name="Iha C."/>
        </authorList>
    </citation>
    <scope>NUCLEOTIDE SEQUENCE</scope>
</reference>
<gene>
    <name evidence="2" type="ORF">OSTQU699_LOCUS9847</name>
</gene>
<dbReference type="EMBL" id="CAJHUC010002884">
    <property type="protein sequence ID" value="CAD7704492.1"/>
    <property type="molecule type" value="Genomic_DNA"/>
</dbReference>
<dbReference type="InterPro" id="IPR000719">
    <property type="entry name" value="Prot_kinase_dom"/>
</dbReference>
<dbReference type="GO" id="GO:0005524">
    <property type="term" value="F:ATP binding"/>
    <property type="evidence" value="ECO:0007669"/>
    <property type="project" value="InterPro"/>
</dbReference>
<evidence type="ECO:0000313" key="3">
    <source>
        <dbReference type="Proteomes" id="UP000708148"/>
    </source>
</evidence>
<dbReference type="PANTHER" id="PTHR44329">
    <property type="entry name" value="SERINE/THREONINE-PROTEIN KINASE TNNI3K-RELATED"/>
    <property type="match status" value="1"/>
</dbReference>
<comment type="caution">
    <text evidence="2">The sequence shown here is derived from an EMBL/GenBank/DDBJ whole genome shotgun (WGS) entry which is preliminary data.</text>
</comment>
<organism evidence="2 3">
    <name type="scientific">Ostreobium quekettii</name>
    <dbReference type="NCBI Taxonomy" id="121088"/>
    <lineage>
        <taxon>Eukaryota</taxon>
        <taxon>Viridiplantae</taxon>
        <taxon>Chlorophyta</taxon>
        <taxon>core chlorophytes</taxon>
        <taxon>Ulvophyceae</taxon>
        <taxon>TCBD clade</taxon>
        <taxon>Bryopsidales</taxon>
        <taxon>Ostreobineae</taxon>
        <taxon>Ostreobiaceae</taxon>
        <taxon>Ostreobium</taxon>
    </lineage>
</organism>
<accession>A0A8S1JET8</accession>
<keyword evidence="3" id="KW-1185">Reference proteome</keyword>
<dbReference type="InterPro" id="IPR011009">
    <property type="entry name" value="Kinase-like_dom_sf"/>
</dbReference>
<dbReference type="Gene3D" id="1.10.510.10">
    <property type="entry name" value="Transferase(Phosphotransferase) domain 1"/>
    <property type="match status" value="2"/>
</dbReference>
<dbReference type="OrthoDB" id="1668230at2759"/>
<evidence type="ECO:0000259" key="1">
    <source>
        <dbReference type="PROSITE" id="PS50011"/>
    </source>
</evidence>
<dbReference type="Pfam" id="PF00069">
    <property type="entry name" value="Pkinase"/>
    <property type="match status" value="1"/>
</dbReference>
<proteinExistence type="predicted"/>
<dbReference type="Pfam" id="PF07714">
    <property type="entry name" value="PK_Tyr_Ser-Thr"/>
    <property type="match status" value="1"/>
</dbReference>
<name>A0A8S1JET8_9CHLO</name>
<protein>
    <recommendedName>
        <fullName evidence="1">Protein kinase domain-containing protein</fullName>
    </recommendedName>
</protein>
<feature type="domain" description="Protein kinase" evidence="1">
    <location>
        <begin position="544"/>
        <end position="851"/>
    </location>
</feature>
<dbReference type="AlphaFoldDB" id="A0A8S1JET8"/>
<evidence type="ECO:0000313" key="2">
    <source>
        <dbReference type="EMBL" id="CAD7704492.1"/>
    </source>
</evidence>
<dbReference type="Proteomes" id="UP000708148">
    <property type="component" value="Unassembled WGS sequence"/>
</dbReference>
<dbReference type="PROSITE" id="PS50011">
    <property type="entry name" value="PROTEIN_KINASE_DOM"/>
    <property type="match status" value="2"/>
</dbReference>
<dbReference type="SUPFAM" id="SSF56112">
    <property type="entry name" value="Protein kinase-like (PK-like)"/>
    <property type="match status" value="2"/>
</dbReference>
<dbReference type="InterPro" id="IPR051681">
    <property type="entry name" value="Ser/Thr_Kinases-Pseudokinases"/>
</dbReference>
<sequence>MRNGARMESLAYNSGIVTFLQKQMMIVKGIDGDEESKSILQRGDRFAQKHEIPFSLKNFYTVHDTRAAAQSICLALRNSKCVRNRGLQSQIKAVIPESIITNDREHLRDMLSYVLMGKACRSASTGLLHKWEDARDKHDKWKVRWVVPEEAVQVEEKELGRGGQGCVHECWYEGKLAAVKQPTSYKKDLHIDDFAELLKEAYWHSELSPLHAPQLFAITKSGWIVMELADKDLHTLCQEQDIGWARKLLLLQKGAFALMYFHSHRIVHGDPKTLNFLVFESHRDECDVKLADFGLATEETATRCLTVRLGGGTDVYLAPEVYRNEVPTMASDVYVFGVSMYEVITGKQPYSVEGQPFNPQAIMMRKAFGQMEPCSVALEDCPEEMHILMKKSCQLDPGARPTIQEVYDQLSAMPKSWVHAGSYVEKLTAIVEEAEKEVEHALYNKEMLLFLYQQMQKVKEMKDISIQASNESVPEAFEFLKVNLLLGTKLIKHHSCEFIQRCFYPIREAKPIIQKICTDCRTAIHKLKCSSCEDIVCKIPKKCVDEDKLAMGNILGYILGESDAPLQDAWTEWKPVKDRNAKLLHQMQPTCNDEIPLQDEFEDDDVEVYEAEWEGSNVMVKFQHPTRDRVACLESFAEVCSFLALHACKKSAHIASVVAYSKSGSVVLKGGGADLVGWYQNQSNGLSWESRIYVMWQASAAMDQLHSGPTVLAHSRLKTRCFLVDDIEKEFPHVTLCCFKLASCEPDAQKIEVQQPTRGGCPFDAPELRRGEPCTIRCDVYSFGLILWELAVQMLPNEMDYRHQGIGPEKLLRELPTDCPPQLRSLIESCLSPTPSKRPRMCDLKSELKALKDEVQGRNPSAI</sequence>
<dbReference type="InterPro" id="IPR001245">
    <property type="entry name" value="Ser-Thr/Tyr_kinase_cat_dom"/>
</dbReference>
<feature type="domain" description="Protein kinase" evidence="1">
    <location>
        <begin position="153"/>
        <end position="418"/>
    </location>
</feature>